<feature type="transmembrane region" description="Helical" evidence="1">
    <location>
        <begin position="170"/>
        <end position="188"/>
    </location>
</feature>
<keyword evidence="1" id="KW-0812">Transmembrane</keyword>
<name>A0A3A1Y091_9GAMM</name>
<sequence length="298" mass="33647">MVYFLSFKFIMSANHLINLADELASGKITLEDLFYDQLVADVLTLKDKDLDVEKDLEHYVDTPADLQKFANFDFTKSVMLEIASLEANDSIEDVELELEDTQTDVSKTISLEPEYKNPYINYGSNYANERATAFFSENNTQQNSGYQQPETLVSSNTTTKTETSIFNKRNIFGAAFAFIATFACIGFFNKLLFTNSSFSTLAYSDHEINKALEQSNSNLTTNSLANTNLASLTFRIYQVDDPTLRNYQPQLLSNVQLVGLHLIQPSQKLDGLLLSDKQSKNLSIFIANYDIQKRLSSK</sequence>
<keyword evidence="3" id="KW-1185">Reference proteome</keyword>
<dbReference type="EMBL" id="NRJF01000266">
    <property type="protein sequence ID" value="RIY31732.1"/>
    <property type="molecule type" value="Genomic_DNA"/>
</dbReference>
<protein>
    <submittedName>
        <fullName evidence="2">Uncharacterized protein</fullName>
    </submittedName>
</protein>
<dbReference type="Proteomes" id="UP000265964">
    <property type="component" value="Unassembled WGS sequence"/>
</dbReference>
<gene>
    <name evidence="2" type="ORF">CKF59_07455</name>
</gene>
<evidence type="ECO:0000313" key="2">
    <source>
        <dbReference type="EMBL" id="RIY31732.1"/>
    </source>
</evidence>
<keyword evidence="1" id="KW-0472">Membrane</keyword>
<organism evidence="2 3">
    <name type="scientific">Psittacicella gerlachiana</name>
    <dbReference type="NCBI Taxonomy" id="2028574"/>
    <lineage>
        <taxon>Bacteria</taxon>
        <taxon>Pseudomonadati</taxon>
        <taxon>Pseudomonadota</taxon>
        <taxon>Gammaproteobacteria</taxon>
        <taxon>Pasteurellales</taxon>
        <taxon>Psittacicellaceae</taxon>
        <taxon>Psittacicella</taxon>
    </lineage>
</organism>
<reference evidence="2 3" key="1">
    <citation type="submission" date="2017-08" db="EMBL/GenBank/DDBJ databases">
        <title>Reclassification of Bisgaard taxon 37 and 44.</title>
        <authorList>
            <person name="Christensen H."/>
        </authorList>
    </citation>
    <scope>NUCLEOTIDE SEQUENCE [LARGE SCALE GENOMIC DNA]</scope>
    <source>
        <strain evidence="2 3">EEAB3T1</strain>
    </source>
</reference>
<keyword evidence="1" id="KW-1133">Transmembrane helix</keyword>
<accession>A0A3A1Y091</accession>
<dbReference type="AlphaFoldDB" id="A0A3A1Y091"/>
<proteinExistence type="predicted"/>
<evidence type="ECO:0000256" key="1">
    <source>
        <dbReference type="SAM" id="Phobius"/>
    </source>
</evidence>
<evidence type="ECO:0000313" key="3">
    <source>
        <dbReference type="Proteomes" id="UP000265964"/>
    </source>
</evidence>
<comment type="caution">
    <text evidence="2">The sequence shown here is derived from an EMBL/GenBank/DDBJ whole genome shotgun (WGS) entry which is preliminary data.</text>
</comment>